<evidence type="ECO:0000313" key="3">
    <source>
        <dbReference type="EMBL" id="TYK18752.1"/>
    </source>
</evidence>
<evidence type="ECO:0000313" key="4">
    <source>
        <dbReference type="Proteomes" id="UP000321393"/>
    </source>
</evidence>
<organism evidence="3 5">
    <name type="scientific">Cucumis melo var. makuwa</name>
    <name type="common">Oriental melon</name>
    <dbReference type="NCBI Taxonomy" id="1194695"/>
    <lineage>
        <taxon>Eukaryota</taxon>
        <taxon>Viridiplantae</taxon>
        <taxon>Streptophyta</taxon>
        <taxon>Embryophyta</taxon>
        <taxon>Tracheophyta</taxon>
        <taxon>Spermatophyta</taxon>
        <taxon>Magnoliopsida</taxon>
        <taxon>eudicotyledons</taxon>
        <taxon>Gunneridae</taxon>
        <taxon>Pentapetalae</taxon>
        <taxon>rosids</taxon>
        <taxon>fabids</taxon>
        <taxon>Cucurbitales</taxon>
        <taxon>Cucurbitaceae</taxon>
        <taxon>Benincaseae</taxon>
        <taxon>Cucumis</taxon>
    </lineage>
</organism>
<reference evidence="4 5" key="1">
    <citation type="submission" date="2019-08" db="EMBL/GenBank/DDBJ databases">
        <title>Draft genome sequences of two oriental melons (Cucumis melo L. var makuwa).</title>
        <authorList>
            <person name="Kwon S.-Y."/>
        </authorList>
    </citation>
    <scope>NUCLEOTIDE SEQUENCE [LARGE SCALE GENOMIC DNA]</scope>
    <source>
        <strain evidence="5">cv. Chang Bougi</strain>
        <strain evidence="4">cv. SW 3</strain>
        <tissue evidence="3">Leaf</tissue>
    </source>
</reference>
<keyword evidence="3" id="KW-0695">RNA-directed DNA polymerase</keyword>
<dbReference type="OrthoDB" id="1749787at2759"/>
<protein>
    <submittedName>
        <fullName evidence="3">Reverse transcriptase</fullName>
    </submittedName>
</protein>
<evidence type="ECO:0000313" key="5">
    <source>
        <dbReference type="Proteomes" id="UP000321947"/>
    </source>
</evidence>
<keyword evidence="3" id="KW-0808">Transferase</keyword>
<feature type="domain" description="Retrovirus-related Pol polyprotein from transposon TNT 1-94-like beta-barrel" evidence="1">
    <location>
        <begin position="150"/>
        <end position="224"/>
    </location>
</feature>
<proteinExistence type="predicted"/>
<evidence type="ECO:0000313" key="2">
    <source>
        <dbReference type="EMBL" id="KAA0057210.1"/>
    </source>
</evidence>
<dbReference type="EMBL" id="SSTE01007195">
    <property type="protein sequence ID" value="KAA0057210.1"/>
    <property type="molecule type" value="Genomic_DNA"/>
</dbReference>
<gene>
    <name evidence="3" type="ORF">E5676_scaffold257G00550</name>
    <name evidence="2" type="ORF">E6C27_scaffold280G00440</name>
</gene>
<dbReference type="Pfam" id="PF22936">
    <property type="entry name" value="Pol_BBD"/>
    <property type="match status" value="1"/>
</dbReference>
<sequence length="241" mass="26911">MCRCPFISPPIAFDSTRRRPSNHLTLSVICRLSSPDSNLQNCQIYTSMEICPSTLYNNLSSIGRGLTNSITDWGLKRASHRHSPIMDNHIIMVNQFSFVSTARNNDILRISVGNSMVDRQETSFSTLSTIAQSGMSQSLGLINIDGKNSWILHLGATEHLTGFSEHFVSYSPCVGNEKIRIVDDSLAPIAGKEQIVLFDDFSLQNVLHMPKLSYNLLSISKITRELHCKATFLPESVCFRT</sequence>
<dbReference type="GO" id="GO:0003964">
    <property type="term" value="F:RNA-directed DNA polymerase activity"/>
    <property type="evidence" value="ECO:0007669"/>
    <property type="project" value="UniProtKB-KW"/>
</dbReference>
<evidence type="ECO:0000259" key="1">
    <source>
        <dbReference type="Pfam" id="PF22936"/>
    </source>
</evidence>
<keyword evidence="3" id="KW-0548">Nucleotidyltransferase</keyword>
<accession>A0A5D3D5G4</accession>
<dbReference type="Proteomes" id="UP000321947">
    <property type="component" value="Unassembled WGS sequence"/>
</dbReference>
<dbReference type="AlphaFoldDB" id="A0A5D3D5G4"/>
<dbReference type="Proteomes" id="UP000321393">
    <property type="component" value="Unassembled WGS sequence"/>
</dbReference>
<dbReference type="InterPro" id="IPR054722">
    <property type="entry name" value="PolX-like_BBD"/>
</dbReference>
<name>A0A5D3D5G4_CUCMM</name>
<comment type="caution">
    <text evidence="3">The sequence shown here is derived from an EMBL/GenBank/DDBJ whole genome shotgun (WGS) entry which is preliminary data.</text>
</comment>
<dbReference type="EMBL" id="SSTD01007479">
    <property type="protein sequence ID" value="TYK18752.1"/>
    <property type="molecule type" value="Genomic_DNA"/>
</dbReference>